<feature type="region of interest" description="Disordered" evidence="1">
    <location>
        <begin position="1"/>
        <end position="36"/>
    </location>
</feature>
<feature type="domain" description="DUF6883" evidence="2">
    <location>
        <begin position="36"/>
        <end position="139"/>
    </location>
</feature>
<comment type="caution">
    <text evidence="3">The sequence shown here is derived from an EMBL/GenBank/DDBJ whole genome shotgun (WGS) entry which is preliminary data.</text>
</comment>
<gene>
    <name evidence="3" type="ORF">JIG36_46380</name>
</gene>
<accession>A0ABS2ASU7</accession>
<dbReference type="Proteomes" id="UP000632138">
    <property type="component" value="Unassembled WGS sequence"/>
</dbReference>
<protein>
    <recommendedName>
        <fullName evidence="2">DUF6883 domain-containing protein</fullName>
    </recommendedName>
</protein>
<sequence>MDAAHDRVDEKFRTARADPTAGAGEGGAPVAVPAPPDFRDAEIDSNKITAYAMNPDHPVGKNKYRVIHSATGLEPGDAALVEQQIRDGIAQGTPILAKPDEYGQRWGVNVPLTGPRGTIIVRTAWIVDVGSTTPRLVTISFPKE</sequence>
<organism evidence="3 4">
    <name type="scientific">Paractinoplanes ovalisporus</name>
    <dbReference type="NCBI Taxonomy" id="2810368"/>
    <lineage>
        <taxon>Bacteria</taxon>
        <taxon>Bacillati</taxon>
        <taxon>Actinomycetota</taxon>
        <taxon>Actinomycetes</taxon>
        <taxon>Micromonosporales</taxon>
        <taxon>Micromonosporaceae</taxon>
        <taxon>Paractinoplanes</taxon>
    </lineage>
</organism>
<name>A0ABS2ASU7_9ACTN</name>
<dbReference type="InterPro" id="IPR049250">
    <property type="entry name" value="DUF6883"/>
</dbReference>
<dbReference type="Pfam" id="PF21814">
    <property type="entry name" value="DUF6883"/>
    <property type="match status" value="1"/>
</dbReference>
<evidence type="ECO:0000313" key="3">
    <source>
        <dbReference type="EMBL" id="MBM2622952.1"/>
    </source>
</evidence>
<dbReference type="EMBL" id="JAENHP010000030">
    <property type="protein sequence ID" value="MBM2622952.1"/>
    <property type="molecule type" value="Genomic_DNA"/>
</dbReference>
<proteinExistence type="predicted"/>
<keyword evidence="4" id="KW-1185">Reference proteome</keyword>
<reference evidence="3 4" key="1">
    <citation type="submission" date="2021-01" db="EMBL/GenBank/DDBJ databases">
        <title>Actinoplanes sp. nov. LDG1-06 isolated from lichen.</title>
        <authorList>
            <person name="Saeng-In P."/>
            <person name="Phongsopitanun W."/>
            <person name="Kanchanasin P."/>
            <person name="Yuki M."/>
            <person name="Kudo T."/>
            <person name="Ohkuma M."/>
            <person name="Tanasupawat S."/>
        </authorList>
    </citation>
    <scope>NUCLEOTIDE SEQUENCE [LARGE SCALE GENOMIC DNA]</scope>
    <source>
        <strain evidence="3 4">LDG1-06</strain>
    </source>
</reference>
<evidence type="ECO:0000313" key="4">
    <source>
        <dbReference type="Proteomes" id="UP000632138"/>
    </source>
</evidence>
<dbReference type="RefSeq" id="WP_203383306.1">
    <property type="nucleotide sequence ID" value="NZ_JAENHP010000030.1"/>
</dbReference>
<feature type="compositionally biased region" description="Basic and acidic residues" evidence="1">
    <location>
        <begin position="1"/>
        <end position="16"/>
    </location>
</feature>
<evidence type="ECO:0000256" key="1">
    <source>
        <dbReference type="SAM" id="MobiDB-lite"/>
    </source>
</evidence>
<evidence type="ECO:0000259" key="2">
    <source>
        <dbReference type="Pfam" id="PF21814"/>
    </source>
</evidence>